<reference evidence="3" key="1">
    <citation type="submission" date="2021-02" db="EMBL/GenBank/DDBJ databases">
        <title>Activity-based single-cell genomes from oceanic crustal fluid captures similar information to metagenomic and metatranscriptomic surveys with orders of magnitude less sampling.</title>
        <authorList>
            <person name="D'Angelo T.S."/>
            <person name="Orcutt B.N."/>
        </authorList>
    </citation>
    <scope>NUCLEOTIDE SEQUENCE [LARGE SCALE GENOMIC DNA]</scope>
    <source>
        <strain evidence="3">AH-315-J10</strain>
    </source>
</reference>
<comment type="caution">
    <text evidence="3">The sequence shown here is derived from an EMBL/GenBank/DDBJ whole genome shotgun (WGS) entry which is preliminary data.</text>
</comment>
<dbReference type="PANTHER" id="PTHR48207:SF4">
    <property type="entry name" value="BLL6097 PROTEIN"/>
    <property type="match status" value="1"/>
</dbReference>
<name>A0ABS3AP07_9ACTN</name>
<gene>
    <name evidence="3" type="ORF">JYT35_00505</name>
</gene>
<dbReference type="Proteomes" id="UP000724964">
    <property type="component" value="Unassembled WGS sequence"/>
</dbReference>
<proteinExistence type="predicted"/>
<dbReference type="Pfam" id="PF02515">
    <property type="entry name" value="CoA_transf_3"/>
    <property type="match status" value="1"/>
</dbReference>
<dbReference type="InterPro" id="IPR050483">
    <property type="entry name" value="CoA-transferase_III_domain"/>
</dbReference>
<dbReference type="EMBL" id="JAFIUH010000005">
    <property type="protein sequence ID" value="MBN4059579.1"/>
    <property type="molecule type" value="Genomic_DNA"/>
</dbReference>
<dbReference type="PANTHER" id="PTHR48207">
    <property type="entry name" value="SUCCINATE--HYDROXYMETHYLGLUTARATE COA-TRANSFERASE"/>
    <property type="match status" value="1"/>
</dbReference>
<dbReference type="InterPro" id="IPR003673">
    <property type="entry name" value="CoA-Trfase_fam_III"/>
</dbReference>
<feature type="region of interest" description="Disordered" evidence="2">
    <location>
        <begin position="356"/>
        <end position="377"/>
    </location>
</feature>
<dbReference type="Gene3D" id="3.30.1540.10">
    <property type="entry name" value="formyl-coa transferase, domain 3"/>
    <property type="match status" value="1"/>
</dbReference>
<dbReference type="InterPro" id="IPR044855">
    <property type="entry name" value="CoA-Trfase_III_dom3_sf"/>
</dbReference>
<sequence length="407" mass="43418">MGSDPSDDRPAKTTGPLSGIRVIDFTRVVAGPLCGRLLSDQGADVIKVEPLSPDMTRAAPPLVGGFSAYFAHFNAGKRGVSVDLGDPEAAAAVMTMVEGADVLIENFRPGVLSRFGLGAQDALRHNPRLVYCSISGYGQHGEWANRRCFAPVVHGESGLLASSARLSSSEVRPEPHSHADIQAAYLASMAISSALFDRERTGKGAHLDISLAEASVYSNEFTGPELSGQTGAAYYGGSACLVLTLGDGSMATTQGNPANTFKDWLAAMGRHELKSDDRFRRHADRLNHRAEIDEIILQWALTVPDFESLHEIVDPHGLAIGLVRNLTDLAETSWAKQRGLIAEPIAGLRHARVPYRSSQHQIGASGPPPERGEHNESVFVELADKTPEQVAAMTDRGALETAPDGAS</sequence>
<dbReference type="GO" id="GO:0016740">
    <property type="term" value="F:transferase activity"/>
    <property type="evidence" value="ECO:0007669"/>
    <property type="project" value="UniProtKB-KW"/>
</dbReference>
<dbReference type="SUPFAM" id="SSF89796">
    <property type="entry name" value="CoA-transferase family III (CaiB/BaiF)"/>
    <property type="match status" value="1"/>
</dbReference>
<evidence type="ECO:0000256" key="2">
    <source>
        <dbReference type="SAM" id="MobiDB-lite"/>
    </source>
</evidence>
<accession>A0ABS3AP07</accession>
<keyword evidence="4" id="KW-1185">Reference proteome</keyword>
<evidence type="ECO:0000313" key="4">
    <source>
        <dbReference type="Proteomes" id="UP000724964"/>
    </source>
</evidence>
<evidence type="ECO:0000256" key="1">
    <source>
        <dbReference type="ARBA" id="ARBA00022679"/>
    </source>
</evidence>
<protein>
    <submittedName>
        <fullName evidence="3">CoA transferase</fullName>
    </submittedName>
</protein>
<keyword evidence="1 3" id="KW-0808">Transferase</keyword>
<evidence type="ECO:0000313" key="3">
    <source>
        <dbReference type="EMBL" id="MBN4059579.1"/>
    </source>
</evidence>
<organism evidence="3 4">
    <name type="scientific">Acidimicrobium ferrooxidans</name>
    <dbReference type="NCBI Taxonomy" id="53635"/>
    <lineage>
        <taxon>Bacteria</taxon>
        <taxon>Bacillati</taxon>
        <taxon>Actinomycetota</taxon>
        <taxon>Acidimicrobiia</taxon>
        <taxon>Acidimicrobiales</taxon>
        <taxon>Acidimicrobiaceae</taxon>
        <taxon>Acidimicrobium</taxon>
    </lineage>
</organism>
<dbReference type="Gene3D" id="3.40.50.10540">
    <property type="entry name" value="Crotonobetainyl-coa:carnitine coa-transferase, domain 1"/>
    <property type="match status" value="1"/>
</dbReference>
<dbReference type="InterPro" id="IPR023606">
    <property type="entry name" value="CoA-Trfase_III_dom_1_sf"/>
</dbReference>